<dbReference type="SUPFAM" id="SSF53474">
    <property type="entry name" value="alpha/beta-Hydrolases"/>
    <property type="match status" value="1"/>
</dbReference>
<dbReference type="PANTHER" id="PTHR43037">
    <property type="entry name" value="UNNAMED PRODUCT-RELATED"/>
    <property type="match status" value="1"/>
</dbReference>
<reference evidence="4 5" key="1">
    <citation type="submission" date="2020-06" db="EMBL/GenBank/DDBJ databases">
        <authorList>
            <person name="Chanama M."/>
        </authorList>
    </citation>
    <scope>NUCLEOTIDE SEQUENCE [LARGE SCALE GENOMIC DNA]</scope>
    <source>
        <strain evidence="4 5">TBRC6557</strain>
    </source>
</reference>
<evidence type="ECO:0000313" key="5">
    <source>
        <dbReference type="Proteomes" id="UP000546126"/>
    </source>
</evidence>
<sequence>MRRIRTSVAVLLAVLATAYAAGSGVAANAAASGRTTVHTITVDGRERSYRLHRPASLPAKAPLVVMAHGGFGSARQAERSYGWDAEADRRHFAVAYPDGPMAWNVGDGCCGRPGREQVDDVAFVTRMIADVGRRLGIDPRRVYAAGISNGGMLAYRLACDTRIFAAIGAVATTRLGDCPGPAPLSVIHIHGLADETVRFDGAPGTGAAEIDGPPVSEVIAGWRAVDHCGRPTVTTSGPVTTRPARCARGRAVTLITIEGAGHQWPGGEVVRERADPPSRALDATAVIWEFFAAHAKP</sequence>
<feature type="chain" id="PRO_5038819780" evidence="3">
    <location>
        <begin position="21"/>
        <end position="297"/>
    </location>
</feature>
<evidence type="ECO:0000256" key="1">
    <source>
        <dbReference type="ARBA" id="ARBA00022729"/>
    </source>
</evidence>
<keyword evidence="5" id="KW-1185">Reference proteome</keyword>
<proteinExistence type="predicted"/>
<protein>
    <submittedName>
        <fullName evidence="4">Polyhydroxybutyrate depolymerase</fullName>
    </submittedName>
</protein>
<dbReference type="EMBL" id="JABWGO010000006">
    <property type="protein sequence ID" value="NUW43379.1"/>
    <property type="molecule type" value="Genomic_DNA"/>
</dbReference>
<keyword evidence="2" id="KW-0378">Hydrolase</keyword>
<dbReference type="AlphaFoldDB" id="A0A7Y6IS28"/>
<evidence type="ECO:0000256" key="3">
    <source>
        <dbReference type="SAM" id="SignalP"/>
    </source>
</evidence>
<dbReference type="InterPro" id="IPR029058">
    <property type="entry name" value="AB_hydrolase_fold"/>
</dbReference>
<feature type="signal peptide" evidence="3">
    <location>
        <begin position="1"/>
        <end position="20"/>
    </location>
</feature>
<name>A0A7Y6IS28_9ACTN</name>
<dbReference type="RefSeq" id="WP_175602900.1">
    <property type="nucleotide sequence ID" value="NZ_JABWGO010000006.1"/>
</dbReference>
<dbReference type="Pfam" id="PF10503">
    <property type="entry name" value="Esterase_PHB"/>
    <property type="match status" value="1"/>
</dbReference>
<accession>A0A7Y6IS28</accession>
<dbReference type="InterPro" id="IPR050955">
    <property type="entry name" value="Plant_Biomass_Hydrol_Est"/>
</dbReference>
<organism evidence="4 5">
    <name type="scientific">Nonomuraea rhodomycinica</name>
    <dbReference type="NCBI Taxonomy" id="1712872"/>
    <lineage>
        <taxon>Bacteria</taxon>
        <taxon>Bacillati</taxon>
        <taxon>Actinomycetota</taxon>
        <taxon>Actinomycetes</taxon>
        <taxon>Streptosporangiales</taxon>
        <taxon>Streptosporangiaceae</taxon>
        <taxon>Nonomuraea</taxon>
    </lineage>
</organism>
<comment type="caution">
    <text evidence="4">The sequence shown here is derived from an EMBL/GenBank/DDBJ whole genome shotgun (WGS) entry which is preliminary data.</text>
</comment>
<evidence type="ECO:0000256" key="2">
    <source>
        <dbReference type="ARBA" id="ARBA00022801"/>
    </source>
</evidence>
<gene>
    <name evidence="4" type="ORF">HT134_25070</name>
</gene>
<dbReference type="PANTHER" id="PTHR43037:SF1">
    <property type="entry name" value="BLL1128 PROTEIN"/>
    <property type="match status" value="1"/>
</dbReference>
<dbReference type="InterPro" id="IPR010126">
    <property type="entry name" value="Esterase_phb"/>
</dbReference>
<dbReference type="Proteomes" id="UP000546126">
    <property type="component" value="Unassembled WGS sequence"/>
</dbReference>
<dbReference type="GO" id="GO:0016787">
    <property type="term" value="F:hydrolase activity"/>
    <property type="evidence" value="ECO:0007669"/>
    <property type="project" value="UniProtKB-KW"/>
</dbReference>
<dbReference type="GO" id="GO:0005576">
    <property type="term" value="C:extracellular region"/>
    <property type="evidence" value="ECO:0007669"/>
    <property type="project" value="InterPro"/>
</dbReference>
<evidence type="ECO:0000313" key="4">
    <source>
        <dbReference type="EMBL" id="NUW43379.1"/>
    </source>
</evidence>
<dbReference type="Gene3D" id="3.40.50.1820">
    <property type="entry name" value="alpha/beta hydrolase"/>
    <property type="match status" value="1"/>
</dbReference>
<keyword evidence="1 3" id="KW-0732">Signal</keyword>